<organism evidence="10 11">
    <name type="scientific">Ancylomarina subtilis</name>
    <dbReference type="NCBI Taxonomy" id="1639035"/>
    <lineage>
        <taxon>Bacteria</taxon>
        <taxon>Pseudomonadati</taxon>
        <taxon>Bacteroidota</taxon>
        <taxon>Bacteroidia</taxon>
        <taxon>Marinilabiliales</taxon>
        <taxon>Marinifilaceae</taxon>
        <taxon>Ancylomarina</taxon>
    </lineage>
</organism>
<dbReference type="EMBL" id="SHKN01000001">
    <property type="protein sequence ID" value="RZT95817.1"/>
    <property type="molecule type" value="Genomic_DNA"/>
</dbReference>
<dbReference type="Gene3D" id="2.170.130.10">
    <property type="entry name" value="TonB-dependent receptor, plug domain"/>
    <property type="match status" value="1"/>
</dbReference>
<comment type="subcellular location">
    <subcellularLocation>
        <location evidence="1 7">Cell outer membrane</location>
        <topology evidence="1 7">Multi-pass membrane protein</topology>
    </subcellularLocation>
</comment>
<proteinExistence type="inferred from homology"/>
<dbReference type="Pfam" id="PF14905">
    <property type="entry name" value="OMP_b-brl_3"/>
    <property type="match status" value="1"/>
</dbReference>
<keyword evidence="4 7" id="KW-0812">Transmembrane</keyword>
<dbReference type="PROSITE" id="PS52016">
    <property type="entry name" value="TONB_DEPENDENT_REC_3"/>
    <property type="match status" value="1"/>
</dbReference>
<name>A0A4Q7VIC8_9BACT</name>
<dbReference type="InterPro" id="IPR039426">
    <property type="entry name" value="TonB-dep_rcpt-like"/>
</dbReference>
<keyword evidence="2 7" id="KW-0813">Transport</keyword>
<keyword evidence="11" id="KW-1185">Reference proteome</keyword>
<dbReference type="Gene3D" id="2.40.170.20">
    <property type="entry name" value="TonB-dependent receptor, beta-barrel domain"/>
    <property type="match status" value="1"/>
</dbReference>
<protein>
    <submittedName>
        <fullName evidence="10">Outer membrane receptor protein involved in Fe transport</fullName>
    </submittedName>
</protein>
<dbReference type="Pfam" id="PF07715">
    <property type="entry name" value="Plug"/>
    <property type="match status" value="1"/>
</dbReference>
<evidence type="ECO:0000256" key="5">
    <source>
        <dbReference type="ARBA" id="ARBA00023136"/>
    </source>
</evidence>
<evidence type="ECO:0000256" key="3">
    <source>
        <dbReference type="ARBA" id="ARBA00022452"/>
    </source>
</evidence>
<dbReference type="InterPro" id="IPR037066">
    <property type="entry name" value="Plug_dom_sf"/>
</dbReference>
<keyword evidence="5 7" id="KW-0472">Membrane</keyword>
<reference evidence="10 11" key="1">
    <citation type="submission" date="2019-02" db="EMBL/GenBank/DDBJ databases">
        <title>Genomic Encyclopedia of Type Strains, Phase IV (KMG-IV): sequencing the most valuable type-strain genomes for metagenomic binning, comparative biology and taxonomic classification.</title>
        <authorList>
            <person name="Goeker M."/>
        </authorList>
    </citation>
    <scope>NUCLEOTIDE SEQUENCE [LARGE SCALE GENOMIC DNA]</scope>
    <source>
        <strain evidence="10 11">DSM 28825</strain>
    </source>
</reference>
<evidence type="ECO:0000256" key="1">
    <source>
        <dbReference type="ARBA" id="ARBA00004571"/>
    </source>
</evidence>
<evidence type="ECO:0000259" key="9">
    <source>
        <dbReference type="Pfam" id="PF14905"/>
    </source>
</evidence>
<accession>A0A4Q7VIC8</accession>
<dbReference type="Gene3D" id="2.60.40.1120">
    <property type="entry name" value="Carboxypeptidase-like, regulatory domain"/>
    <property type="match status" value="1"/>
</dbReference>
<evidence type="ECO:0000259" key="8">
    <source>
        <dbReference type="Pfam" id="PF07715"/>
    </source>
</evidence>
<keyword evidence="3 7" id="KW-1134">Transmembrane beta strand</keyword>
<dbReference type="InterPro" id="IPR041700">
    <property type="entry name" value="OMP_b-brl_3"/>
</dbReference>
<dbReference type="PANTHER" id="PTHR40980:SF4">
    <property type="entry name" value="TONB-DEPENDENT RECEPTOR-LIKE BETA-BARREL DOMAIN-CONTAINING PROTEIN"/>
    <property type="match status" value="1"/>
</dbReference>
<gene>
    <name evidence="10" type="ORF">EV201_0445</name>
</gene>
<dbReference type="AlphaFoldDB" id="A0A4Q7VIC8"/>
<keyword evidence="10" id="KW-0675">Receptor</keyword>
<dbReference type="PANTHER" id="PTHR40980">
    <property type="entry name" value="PLUG DOMAIN-CONTAINING PROTEIN"/>
    <property type="match status" value="1"/>
</dbReference>
<evidence type="ECO:0000313" key="11">
    <source>
        <dbReference type="Proteomes" id="UP000293562"/>
    </source>
</evidence>
<feature type="domain" description="Outer membrane protein beta-barrel" evidence="9">
    <location>
        <begin position="388"/>
        <end position="788"/>
    </location>
</feature>
<evidence type="ECO:0000256" key="7">
    <source>
        <dbReference type="PROSITE-ProRule" id="PRU01360"/>
    </source>
</evidence>
<dbReference type="GO" id="GO:0009279">
    <property type="term" value="C:cell outer membrane"/>
    <property type="evidence" value="ECO:0007669"/>
    <property type="project" value="UniProtKB-SubCell"/>
</dbReference>
<dbReference type="InterPro" id="IPR012910">
    <property type="entry name" value="Plug_dom"/>
</dbReference>
<evidence type="ECO:0000256" key="4">
    <source>
        <dbReference type="ARBA" id="ARBA00022692"/>
    </source>
</evidence>
<dbReference type="OrthoDB" id="8764943at2"/>
<evidence type="ECO:0000313" key="10">
    <source>
        <dbReference type="EMBL" id="RZT95817.1"/>
    </source>
</evidence>
<dbReference type="SUPFAM" id="SSF49464">
    <property type="entry name" value="Carboxypeptidase regulatory domain-like"/>
    <property type="match status" value="1"/>
</dbReference>
<dbReference type="InterPro" id="IPR036942">
    <property type="entry name" value="Beta-barrel_TonB_sf"/>
</dbReference>
<sequence>MHSSISTSMKRLISLFIILLSTYPIYATTTTNNEKFGVINGYIKDMKSNASIEYATVSVFKQDDSKLIDGTITNKDGFFEIKKLNAGNYYIEVSFIGYEKKIVSDIAIRSYKRENKLNDIKLNLSTKALREIVVNSDKDAINYQIDKKVVTVSKQLSASGGTAIDVLETVPSVNVDVNGNVNLRGSSDFTVLIDGKRSQRSAQEILSQIPTSQIENIEIITNPSAKYSSDGEAGIINIVSKKFTLKGTSAAFNLSPGSHENFSTSGMLNMKQKKNNFSLGANYTIRTIGGKRTINKTILNTNPEEHLDATGDMDRKPKTLNLSSAYDLELDSMNSISITGQYGRALYENINDLRYDEYKSNGAHIFENSKEEAESENNYFVTTINYLKKFNTKGHQLNIFIDYTQRKYDKTILSDNKRENDPQNQFKSLFNEDAKGIYITTDYTLPLSKNNKFEAGYEFKKQEYNCDRTLEETLGSTNIPHPEFEQTSDNNKTIHSLYTLYSGKVNKFSYQLGFRAENTNRDIKYAGDNFRINRWDFFPSVHSNLKLNKTSSLSANYSRRIKRPSSSNLEPFVIWNDRYNWTMGNPNLKPQYINSFELNYKTKLGKHSLSFETYYRMTEDKMEHIKTLVENNSDIILSGIENIGTDHTIGLESSLISPLTKWWKSILIADVSHYKVEGDYMDRYSFSTSNTNWNLRQISYFTLSKITQIQLNLLYKSKSKWAQGENDDSFKATIAIKHSFFKRRLAANLTINDIFNTADLKKTYVNEDLILVNKVDMDAPIFKLSLSYKINNYKSIRRRRSSGL</sequence>
<dbReference type="Proteomes" id="UP000293562">
    <property type="component" value="Unassembled WGS sequence"/>
</dbReference>
<dbReference type="Pfam" id="PF13620">
    <property type="entry name" value="CarboxypepD_reg"/>
    <property type="match status" value="1"/>
</dbReference>
<comment type="similarity">
    <text evidence="7">Belongs to the TonB-dependent receptor family.</text>
</comment>
<feature type="domain" description="TonB-dependent receptor plug" evidence="8">
    <location>
        <begin position="158"/>
        <end position="234"/>
    </location>
</feature>
<dbReference type="SUPFAM" id="SSF56935">
    <property type="entry name" value="Porins"/>
    <property type="match status" value="1"/>
</dbReference>
<evidence type="ECO:0000256" key="6">
    <source>
        <dbReference type="ARBA" id="ARBA00023237"/>
    </source>
</evidence>
<evidence type="ECO:0000256" key="2">
    <source>
        <dbReference type="ARBA" id="ARBA00022448"/>
    </source>
</evidence>
<dbReference type="InterPro" id="IPR008969">
    <property type="entry name" value="CarboxyPept-like_regulatory"/>
</dbReference>
<comment type="caution">
    <text evidence="10">The sequence shown here is derived from an EMBL/GenBank/DDBJ whole genome shotgun (WGS) entry which is preliminary data.</text>
</comment>
<keyword evidence="6 7" id="KW-0998">Cell outer membrane</keyword>